<dbReference type="AlphaFoldDB" id="A0A285NE40"/>
<reference evidence="2 3" key="1">
    <citation type="submission" date="2017-09" db="EMBL/GenBank/DDBJ databases">
        <authorList>
            <person name="Ehlers B."/>
            <person name="Leendertz F.H."/>
        </authorList>
    </citation>
    <scope>NUCLEOTIDE SEQUENCE [LARGE SCALE GENOMIC DNA]</scope>
    <source>
        <strain evidence="2 3">DSM 18289</strain>
    </source>
</reference>
<dbReference type="InterPro" id="IPR007523">
    <property type="entry name" value="NDUFAF3/AAMDC"/>
</dbReference>
<dbReference type="EMBL" id="OBEL01000001">
    <property type="protein sequence ID" value="SNZ07558.1"/>
    <property type="molecule type" value="Genomic_DNA"/>
</dbReference>
<dbReference type="PANTHER" id="PTHR21192">
    <property type="entry name" value="NUCLEAR PROTEIN E3-3"/>
    <property type="match status" value="1"/>
</dbReference>
<dbReference type="InterPro" id="IPR036748">
    <property type="entry name" value="MTH938-like_sf"/>
</dbReference>
<dbReference type="Pfam" id="PF04430">
    <property type="entry name" value="DUF498"/>
    <property type="match status" value="1"/>
</dbReference>
<name>A0A285NE40_9HYPH</name>
<dbReference type="PANTHER" id="PTHR21192:SF2">
    <property type="entry name" value="NADH DEHYDROGENASE [UBIQUINONE] 1 ALPHA SUBCOMPLEX ASSEMBLY FACTOR 3"/>
    <property type="match status" value="1"/>
</dbReference>
<feature type="compositionally biased region" description="Basic and acidic residues" evidence="1">
    <location>
        <begin position="8"/>
        <end position="39"/>
    </location>
</feature>
<dbReference type="SUPFAM" id="SSF64076">
    <property type="entry name" value="MTH938-like"/>
    <property type="match status" value="1"/>
</dbReference>
<dbReference type="CDD" id="cd00248">
    <property type="entry name" value="Mth938-like"/>
    <property type="match status" value="1"/>
</dbReference>
<evidence type="ECO:0000313" key="2">
    <source>
        <dbReference type="EMBL" id="SNZ07558.1"/>
    </source>
</evidence>
<sequence>MIFKLGKKAKDTVSDKAREKSTLSDPDAPRPDAAKNKPDGFVENAVAMATGLSLVDAHYPGHDPIDYYGNGGFRFGDYSHQGSLMFLPSGTRRWDISSPEEFSEEAFTQVVAEADGIEILLIGSGNSLVPLHPEMKAKLREVGIICDVMDTGAAVRTLNILLAEERAVAAAILAVD</sequence>
<organism evidence="2 3">
    <name type="scientific">Cohaesibacter gelatinilyticus</name>
    <dbReference type="NCBI Taxonomy" id="372072"/>
    <lineage>
        <taxon>Bacteria</taxon>
        <taxon>Pseudomonadati</taxon>
        <taxon>Pseudomonadota</taxon>
        <taxon>Alphaproteobacteria</taxon>
        <taxon>Hyphomicrobiales</taxon>
        <taxon>Cohaesibacteraceae</taxon>
    </lineage>
</organism>
<dbReference type="Gene3D" id="3.40.1230.10">
    <property type="entry name" value="MTH938-like"/>
    <property type="match status" value="1"/>
</dbReference>
<keyword evidence="3" id="KW-1185">Reference proteome</keyword>
<accession>A0A285NE40</accession>
<gene>
    <name evidence="2" type="ORF">SAMN06265368_1090</name>
</gene>
<feature type="region of interest" description="Disordered" evidence="1">
    <location>
        <begin position="1"/>
        <end position="39"/>
    </location>
</feature>
<dbReference type="Proteomes" id="UP000219439">
    <property type="component" value="Unassembled WGS sequence"/>
</dbReference>
<evidence type="ECO:0000313" key="3">
    <source>
        <dbReference type="Proteomes" id="UP000219439"/>
    </source>
</evidence>
<protein>
    <submittedName>
        <fullName evidence="2">Uncharacterized conserved protein, contains Mth938-like domain</fullName>
    </submittedName>
</protein>
<evidence type="ECO:0000256" key="1">
    <source>
        <dbReference type="SAM" id="MobiDB-lite"/>
    </source>
</evidence>
<proteinExistence type="predicted"/>